<organism evidence="20 21">
    <name type="scientific">Clavispora lusitaniae</name>
    <name type="common">Candida lusitaniae</name>
    <dbReference type="NCBI Taxonomy" id="36911"/>
    <lineage>
        <taxon>Eukaryota</taxon>
        <taxon>Fungi</taxon>
        <taxon>Dikarya</taxon>
        <taxon>Ascomycota</taxon>
        <taxon>Saccharomycotina</taxon>
        <taxon>Pichiomycetes</taxon>
        <taxon>Metschnikowiaceae</taxon>
        <taxon>Clavispora</taxon>
    </lineage>
</organism>
<gene>
    <name evidence="20" type="ORF">A9F13_09g02321</name>
</gene>
<evidence type="ECO:0000256" key="18">
    <source>
        <dbReference type="ARBA" id="ARBA00044346"/>
    </source>
</evidence>
<evidence type="ECO:0000256" key="2">
    <source>
        <dbReference type="ARBA" id="ARBA00004186"/>
    </source>
</evidence>
<dbReference type="GO" id="GO:0005876">
    <property type="term" value="C:spindle microtubule"/>
    <property type="evidence" value="ECO:0007669"/>
    <property type="project" value="InterPro"/>
</dbReference>
<evidence type="ECO:0000256" key="3">
    <source>
        <dbReference type="ARBA" id="ARBA00004629"/>
    </source>
</evidence>
<evidence type="ECO:0000256" key="11">
    <source>
        <dbReference type="ARBA" id="ARBA00022838"/>
    </source>
</evidence>
<dbReference type="InterPro" id="IPR013966">
    <property type="entry name" value="Spc34"/>
</dbReference>
<sequence length="247" mass="27702">MSRTEKLLDTVLESCQKINTLEFAPPGIFTNAIITKPEVTSLIRDALVPEPSLYRITKKAAEGSQSYGENGFFEPKPTRIDGSSIYVAPDFQDWNDAAVKVPKLVSEPSSDIESTTLESSSPSKKRNANILRLIPQAVAESEDFNSICNTVRQVADQYADTEGANGIRGKVDSLQAEYNDLLHETDELENVVAEQRKQLEIYNDSLNELSPRRGNISPQRSNGIDEMIEREEQEIRILEEELNERQV</sequence>
<dbReference type="GO" id="GO:0042729">
    <property type="term" value="C:DASH complex"/>
    <property type="evidence" value="ECO:0007669"/>
    <property type="project" value="InterPro"/>
</dbReference>
<evidence type="ECO:0000256" key="8">
    <source>
        <dbReference type="ARBA" id="ARBA00022701"/>
    </source>
</evidence>
<protein>
    <recommendedName>
        <fullName evidence="17">DASH complex subunit SPC34</fullName>
    </recommendedName>
    <alternativeName>
        <fullName evidence="18">Outer kinetochore protein SPC34</fullName>
    </alternativeName>
</protein>
<feature type="coiled-coil region" evidence="19">
    <location>
        <begin position="171"/>
        <end position="241"/>
    </location>
</feature>
<evidence type="ECO:0000313" key="21">
    <source>
        <dbReference type="Proteomes" id="UP000195602"/>
    </source>
</evidence>
<keyword evidence="6" id="KW-0963">Cytoplasm</keyword>
<dbReference type="AlphaFoldDB" id="A0AA91PYZ6"/>
<keyword evidence="12 19" id="KW-0175">Coiled coil</keyword>
<dbReference type="EMBL" id="LYUB02000009">
    <property type="protein sequence ID" value="OVF08289.1"/>
    <property type="molecule type" value="Genomic_DNA"/>
</dbReference>
<dbReference type="KEGG" id="clus:A9F13_09g02321"/>
<evidence type="ECO:0000256" key="5">
    <source>
        <dbReference type="ARBA" id="ARBA00022454"/>
    </source>
</evidence>
<evidence type="ECO:0000256" key="9">
    <source>
        <dbReference type="ARBA" id="ARBA00022776"/>
    </source>
</evidence>
<evidence type="ECO:0000313" key="20">
    <source>
        <dbReference type="EMBL" id="OVF08289.1"/>
    </source>
</evidence>
<keyword evidence="13" id="KW-0206">Cytoskeleton</keyword>
<evidence type="ECO:0000256" key="12">
    <source>
        <dbReference type="ARBA" id="ARBA00023054"/>
    </source>
</evidence>
<evidence type="ECO:0000256" key="1">
    <source>
        <dbReference type="ARBA" id="ARBA00004123"/>
    </source>
</evidence>
<dbReference type="Pfam" id="PF08657">
    <property type="entry name" value="DASH_Spc34"/>
    <property type="match status" value="2"/>
</dbReference>
<keyword evidence="8" id="KW-0493">Microtubule</keyword>
<keyword evidence="11" id="KW-0995">Kinetochore</keyword>
<evidence type="ECO:0000256" key="19">
    <source>
        <dbReference type="SAM" id="Coils"/>
    </source>
</evidence>
<name>A0AA91PYZ6_CLALS</name>
<reference evidence="20 21" key="1">
    <citation type="submission" date="2017-04" db="EMBL/GenBank/DDBJ databases">
        <title>Draft genome of the yeast Clavispora lusitaniae type strain CBS 6936.</title>
        <authorList>
            <person name="Durrens P."/>
            <person name="Klopp C."/>
            <person name="Biteau N."/>
            <person name="Fitton-Ouhabi V."/>
            <person name="Dementhon K."/>
            <person name="Accoceberry I."/>
            <person name="Sherman D.J."/>
            <person name="Noel T."/>
        </authorList>
    </citation>
    <scope>NUCLEOTIDE SEQUENCE [LARGE SCALE GENOMIC DNA]</scope>
    <source>
        <strain evidence="20 21">CBS 6936</strain>
    </source>
</reference>
<keyword evidence="5" id="KW-0158">Chromosome</keyword>
<keyword evidence="15" id="KW-0131">Cell cycle</keyword>
<keyword evidence="7" id="KW-0132">Cell division</keyword>
<evidence type="ECO:0000256" key="10">
    <source>
        <dbReference type="ARBA" id="ARBA00022829"/>
    </source>
</evidence>
<evidence type="ECO:0000256" key="14">
    <source>
        <dbReference type="ARBA" id="ARBA00023242"/>
    </source>
</evidence>
<evidence type="ECO:0000256" key="4">
    <source>
        <dbReference type="ARBA" id="ARBA00008491"/>
    </source>
</evidence>
<evidence type="ECO:0000256" key="13">
    <source>
        <dbReference type="ARBA" id="ARBA00023212"/>
    </source>
</evidence>
<accession>A0AA91PYZ6</accession>
<dbReference type="Proteomes" id="UP000195602">
    <property type="component" value="Unassembled WGS sequence"/>
</dbReference>
<evidence type="ECO:0000256" key="17">
    <source>
        <dbReference type="ARBA" id="ARBA00044112"/>
    </source>
</evidence>
<evidence type="ECO:0000256" key="15">
    <source>
        <dbReference type="ARBA" id="ARBA00023306"/>
    </source>
</evidence>
<keyword evidence="10" id="KW-0159">Chromosome partition</keyword>
<proteinExistence type="inferred from homology"/>
<dbReference type="GO" id="GO:0051301">
    <property type="term" value="P:cell division"/>
    <property type="evidence" value="ECO:0007669"/>
    <property type="project" value="UniProtKB-KW"/>
</dbReference>
<comment type="subcellular location">
    <subcellularLocation>
        <location evidence="3">Chromosome</location>
        <location evidence="3">Centromere</location>
        <location evidence="3">Kinetochore</location>
    </subcellularLocation>
    <subcellularLocation>
        <location evidence="2">Cytoplasm</location>
        <location evidence="2">Cytoskeleton</location>
        <location evidence="2">Spindle</location>
    </subcellularLocation>
    <subcellularLocation>
        <location evidence="1">Nucleus</location>
    </subcellularLocation>
</comment>
<evidence type="ECO:0000256" key="7">
    <source>
        <dbReference type="ARBA" id="ARBA00022618"/>
    </source>
</evidence>
<keyword evidence="9" id="KW-0498">Mitosis</keyword>
<evidence type="ECO:0000256" key="16">
    <source>
        <dbReference type="ARBA" id="ARBA00023328"/>
    </source>
</evidence>
<dbReference type="GO" id="GO:0008608">
    <property type="term" value="P:attachment of spindle microtubules to kinetochore"/>
    <property type="evidence" value="ECO:0007669"/>
    <property type="project" value="InterPro"/>
</dbReference>
<comment type="caution">
    <text evidence="20">The sequence shown here is derived from an EMBL/GenBank/DDBJ whole genome shotgun (WGS) entry which is preliminary data.</text>
</comment>
<comment type="similarity">
    <text evidence="4">Belongs to the DASH complex SPC34 family.</text>
</comment>
<keyword evidence="14" id="KW-0539">Nucleus</keyword>
<evidence type="ECO:0000256" key="6">
    <source>
        <dbReference type="ARBA" id="ARBA00022490"/>
    </source>
</evidence>
<keyword evidence="16" id="KW-0137">Centromere</keyword>